<dbReference type="EMBL" id="CM002926">
    <property type="protein sequence ID" value="KGN50877.1"/>
    <property type="molecule type" value="Genomic_DNA"/>
</dbReference>
<proteinExistence type="predicted"/>
<reference evidence="1 2" key="4">
    <citation type="journal article" date="2011" name="BMC Genomics">
        <title>RNA-Seq improves annotation of protein-coding genes in the cucumber genome.</title>
        <authorList>
            <person name="Li Z."/>
            <person name="Zhang Z."/>
            <person name="Yan P."/>
            <person name="Huang S."/>
            <person name="Fei Z."/>
            <person name="Lin K."/>
        </authorList>
    </citation>
    <scope>NUCLEOTIDE SEQUENCE [LARGE SCALE GENOMIC DNA]</scope>
    <source>
        <strain evidence="2">cv. 9930</strain>
    </source>
</reference>
<dbReference type="Proteomes" id="UP000029981">
    <property type="component" value="Chromosome 5"/>
</dbReference>
<reference evidence="1 2" key="1">
    <citation type="journal article" date="2009" name="Nat. Genet.">
        <title>The genome of the cucumber, Cucumis sativus L.</title>
        <authorList>
            <person name="Huang S."/>
            <person name="Li R."/>
            <person name="Zhang Z."/>
            <person name="Li L."/>
            <person name="Gu X."/>
            <person name="Fan W."/>
            <person name="Lucas W.J."/>
            <person name="Wang X."/>
            <person name="Xie B."/>
            <person name="Ni P."/>
            <person name="Ren Y."/>
            <person name="Zhu H."/>
            <person name="Li J."/>
            <person name="Lin K."/>
            <person name="Jin W."/>
            <person name="Fei Z."/>
            <person name="Li G."/>
            <person name="Staub J."/>
            <person name="Kilian A."/>
            <person name="van der Vossen E.A."/>
            <person name="Wu Y."/>
            <person name="Guo J."/>
            <person name="He J."/>
            <person name="Jia Z."/>
            <person name="Ren Y."/>
            <person name="Tian G."/>
            <person name="Lu Y."/>
            <person name="Ruan J."/>
            <person name="Qian W."/>
            <person name="Wang M."/>
            <person name="Huang Q."/>
            <person name="Li B."/>
            <person name="Xuan Z."/>
            <person name="Cao J."/>
            <person name="Asan"/>
            <person name="Wu Z."/>
            <person name="Zhang J."/>
            <person name="Cai Q."/>
            <person name="Bai Y."/>
            <person name="Zhao B."/>
            <person name="Han Y."/>
            <person name="Li Y."/>
            <person name="Li X."/>
            <person name="Wang S."/>
            <person name="Shi Q."/>
            <person name="Liu S."/>
            <person name="Cho W.K."/>
            <person name="Kim J.Y."/>
            <person name="Xu Y."/>
            <person name="Heller-Uszynska K."/>
            <person name="Miao H."/>
            <person name="Cheng Z."/>
            <person name="Zhang S."/>
            <person name="Wu J."/>
            <person name="Yang Y."/>
            <person name="Kang H."/>
            <person name="Li M."/>
            <person name="Liang H."/>
            <person name="Ren X."/>
            <person name="Shi Z."/>
            <person name="Wen M."/>
            <person name="Jian M."/>
            <person name="Yang H."/>
            <person name="Zhang G."/>
            <person name="Yang Z."/>
            <person name="Chen R."/>
            <person name="Liu S."/>
            <person name="Li J."/>
            <person name="Ma L."/>
            <person name="Liu H."/>
            <person name="Zhou Y."/>
            <person name="Zhao J."/>
            <person name="Fang X."/>
            <person name="Li G."/>
            <person name="Fang L."/>
            <person name="Li Y."/>
            <person name="Liu D."/>
            <person name="Zheng H."/>
            <person name="Zhang Y."/>
            <person name="Qin N."/>
            <person name="Li Z."/>
            <person name="Yang G."/>
            <person name="Yang S."/>
            <person name="Bolund L."/>
            <person name="Kristiansen K."/>
            <person name="Zheng H."/>
            <person name="Li S."/>
            <person name="Zhang X."/>
            <person name="Yang H."/>
            <person name="Wang J."/>
            <person name="Sun R."/>
            <person name="Zhang B."/>
            <person name="Jiang S."/>
            <person name="Wang J."/>
            <person name="Du Y."/>
            <person name="Li S."/>
        </authorList>
    </citation>
    <scope>NUCLEOTIDE SEQUENCE [LARGE SCALE GENOMIC DNA]</scope>
    <source>
        <strain evidence="2">cv. 9930</strain>
    </source>
</reference>
<accession>A0A0A0KR47</accession>
<evidence type="ECO:0000313" key="2">
    <source>
        <dbReference type="Proteomes" id="UP000029981"/>
    </source>
</evidence>
<keyword evidence="2" id="KW-1185">Reference proteome</keyword>
<reference evidence="1 2" key="2">
    <citation type="journal article" date="2009" name="PLoS ONE">
        <title>An integrated genetic and cytogenetic map of the cucumber genome.</title>
        <authorList>
            <person name="Ren Y."/>
            <person name="Zhang Z."/>
            <person name="Liu J."/>
            <person name="Staub J.E."/>
            <person name="Han Y."/>
            <person name="Cheng Z."/>
            <person name="Li X."/>
            <person name="Lu J."/>
            <person name="Miao H."/>
            <person name="Kang H."/>
            <person name="Xie B."/>
            <person name="Gu X."/>
            <person name="Wang X."/>
            <person name="Du Y."/>
            <person name="Jin W."/>
            <person name="Huang S."/>
        </authorList>
    </citation>
    <scope>NUCLEOTIDE SEQUENCE [LARGE SCALE GENOMIC DNA]</scope>
    <source>
        <strain evidence="2">cv. 9930</strain>
    </source>
</reference>
<gene>
    <name evidence="1" type="ORF">Csa_5G310305</name>
</gene>
<reference evidence="1 2" key="3">
    <citation type="journal article" date="2010" name="BMC Genomics">
        <title>Transcriptome sequencing and comparative analysis of cucumber flowers with different sex types.</title>
        <authorList>
            <person name="Guo S."/>
            <person name="Zheng Y."/>
            <person name="Joung J.G."/>
            <person name="Liu S."/>
            <person name="Zhang Z."/>
            <person name="Crasta O.R."/>
            <person name="Sobral B.W."/>
            <person name="Xu Y."/>
            <person name="Huang S."/>
            <person name="Fei Z."/>
        </authorList>
    </citation>
    <scope>NUCLEOTIDE SEQUENCE [LARGE SCALE GENOMIC DNA]</scope>
    <source>
        <strain evidence="2">cv. 9930</strain>
    </source>
</reference>
<dbReference type="AlphaFoldDB" id="A0A0A0KR47"/>
<dbReference type="Gramene" id="KGN50877">
    <property type="protein sequence ID" value="KGN50877"/>
    <property type="gene ID" value="Csa_5G310305"/>
</dbReference>
<name>A0A0A0KR47_CUCSA</name>
<sequence>MHPKEPKPTPPLSFHGLHFYQSPCLFGSHGIPTTSSSPNKNHTPISLLPLLPLLLLPPLICHCFPSQFVLGDDG</sequence>
<protein>
    <submittedName>
        <fullName evidence="1">Uncharacterized protein</fullName>
    </submittedName>
</protein>
<evidence type="ECO:0000313" key="1">
    <source>
        <dbReference type="EMBL" id="KGN50877.1"/>
    </source>
</evidence>
<organism evidence="1 2">
    <name type="scientific">Cucumis sativus</name>
    <name type="common">Cucumber</name>
    <dbReference type="NCBI Taxonomy" id="3659"/>
    <lineage>
        <taxon>Eukaryota</taxon>
        <taxon>Viridiplantae</taxon>
        <taxon>Streptophyta</taxon>
        <taxon>Embryophyta</taxon>
        <taxon>Tracheophyta</taxon>
        <taxon>Spermatophyta</taxon>
        <taxon>Magnoliopsida</taxon>
        <taxon>eudicotyledons</taxon>
        <taxon>Gunneridae</taxon>
        <taxon>Pentapetalae</taxon>
        <taxon>rosids</taxon>
        <taxon>fabids</taxon>
        <taxon>Cucurbitales</taxon>
        <taxon>Cucurbitaceae</taxon>
        <taxon>Benincaseae</taxon>
        <taxon>Cucumis</taxon>
    </lineage>
</organism>